<dbReference type="AlphaFoldDB" id="A0A0N4WH63"/>
<dbReference type="WBParaSite" id="HPLM_0001020801-mRNA-1">
    <property type="protein sequence ID" value="HPLM_0001020801-mRNA-1"/>
    <property type="gene ID" value="HPLM_0001020801"/>
</dbReference>
<accession>A0A0N4WH63</accession>
<organism evidence="1">
    <name type="scientific">Haemonchus placei</name>
    <name type="common">Barber's pole worm</name>
    <dbReference type="NCBI Taxonomy" id="6290"/>
    <lineage>
        <taxon>Eukaryota</taxon>
        <taxon>Metazoa</taxon>
        <taxon>Ecdysozoa</taxon>
        <taxon>Nematoda</taxon>
        <taxon>Chromadorea</taxon>
        <taxon>Rhabditida</taxon>
        <taxon>Rhabditina</taxon>
        <taxon>Rhabditomorpha</taxon>
        <taxon>Strongyloidea</taxon>
        <taxon>Trichostrongylidae</taxon>
        <taxon>Haemonchus</taxon>
    </lineage>
</organism>
<protein>
    <submittedName>
        <fullName evidence="1">Secreted protein</fullName>
    </submittedName>
</protein>
<evidence type="ECO:0000313" key="1">
    <source>
        <dbReference type="WBParaSite" id="HPLM_0001020801-mRNA-1"/>
    </source>
</evidence>
<name>A0A0N4WH63_HAEPC</name>
<reference evidence="1" key="1">
    <citation type="submission" date="2017-02" db="UniProtKB">
        <authorList>
            <consortium name="WormBaseParasite"/>
        </authorList>
    </citation>
    <scope>IDENTIFICATION</scope>
</reference>
<sequence length="104" mass="12079">LFYPIVNSLDQGKLEWGNQETWLSLSLYITKQFFICSPGNIQINRDSFLDCITFPVSHIKRAFFAAKHGLILKSVVQYFLDSIDSFISQQLAFLFQQVTFKILH</sequence>
<proteinExistence type="predicted"/>